<evidence type="ECO:0000313" key="4">
    <source>
        <dbReference type="Proteomes" id="UP000236319"/>
    </source>
</evidence>
<keyword evidence="1" id="KW-0175">Coiled coil</keyword>
<dbReference type="GeneID" id="39873731"/>
<keyword evidence="2" id="KW-1133">Transmembrane helix</keyword>
<evidence type="ECO:0008006" key="5">
    <source>
        <dbReference type="Google" id="ProtNLM"/>
    </source>
</evidence>
<sequence>MSFLHGVLESVKDDDNVITYNNYIKSSNNNDDLHTVLQHLHSSIGQGRSVFGDKIQEVDGRTEDLKKELGKLANERIHDSINFVAEKSGVKLQEQLANWQHTLTSISNTVEHIETDYVNVVDNPLSTQIMHEIKPIEMAVELLEESAKNKALIKAVEETVETFDSTRRNVDETVRMESDKVTKALQKKIADLIKHNSDEIKDTELKVVDDVDAFFVRAESRARLHMTNLEKEYKTQIREAHSALVTAKEKLENHKGKDNKLYRAIIDLEERFDKLQGKGKYTATGRLDTTENAIKKALEEFAQQSHLVHGELTSIRKPLEAWLSNVWQFAVVEDDVTADIETFVKQYRTVHEKLDSIKQVVQPMNVSLPANIRIMTPMSQSALEGFFEGVTQALQSIPSKLKVDMETLKKTLKVPMEKFIDTITYTYVIQDLLKGYPPFVESAFDAVNKALDPNAGSTSNNIFHGYSVANEEFMRSLKDHMEEINGMIKSVEKDITTLKTQSTDTNDPDRILHGLVGSLPKNMTSLTKQIDSIVEKIKQADISLVGTVQKANQLHEALTQEHTAMFGEKFSDLKDQIKALNIGGVIVGLGEAVRDVNMRLKELEQVPEDVKKAKKNAESLKETLKQEITNLRDEIKQTVTGRMHALTKNVKDVLTYAQTDAEEFIAKLSDAYRKRLKEGIDALEKQVHIMFAQQHKADLESLKKLVILQKERIGRCISDDKITGLKGLFTLLNKKLPELNKNDLKSLTSTFQYLYDQMHRYVKYQIDGVDDEDPASQSQTPHPLADLLVSVTSKVDRLFSRLEISNHFNYEFRDNLHALGCALQAFTPAKFGGPCTVLLDVVKDGLQALAGQLGNAYVNSYSGLRYKDADDTKYSKIFMTVVPKVVTDLTDLRVDCNGKCRARKIYASSQGSENILGDYFTNYGYKVSTGKDLQDGEVRNNGDQLAGIHIASMLGPHSAKLFKSTKRGDNSGILYDLYDYFVQYNKVGHISKFTSKKHPCSVNDMLVWYAGLPYNSVYLDLMSDSFSDLFDKAEKKRSEDVKADELTVEKLNDRSLKAYPRDVTYSDIHEAITHITSYSHQLLTTIRGHGDEYTTYASDLSNNTLGLYYPSSAGDCLSMFVDILGRLIHPLKYLKTQCSMSTKHSGWRDCFYGRDIKSSISQCIDHSSDQAMCQPTCQVNGQPKCQPTSPLMSYLNDCLPGHLPHEVTSIGCRARCSTCTKSTPGMPCLTPLGFRAFSGSTKTGYALCKSIREFLRSEYLSALFCALPKPPSTLPQHLSFVLSLVHEWQNSGNHLLRKWIHSSIHDATIHLETNGLELTKALRNAYGADYNCHTRTEHCDVRSVTTLGICRKNNSEIYTCAPYLSTVCSDMYKLLAKKHCNLYLSWAVYLPWAFLEYLERLLDAIKEIFCSEWGCRKCLNSDTCKRGKHGDDEHLCNCITIVHCRGVAPTLYKYGFNFGDPRELNDISYPRKCSDLVSQLKKVVKSGLFTELFDECDNFLCTIRWPFMQTLLALWSLSLLYLLHIAVVRLDVLRIRSHLRSPSSHRIAAQSLLAAARVKALANVKYFSP</sequence>
<feature type="coiled-coil region" evidence="1">
    <location>
        <begin position="603"/>
        <end position="641"/>
    </location>
</feature>
<organism evidence="3 4">
    <name type="scientific">Babesia ovata</name>
    <dbReference type="NCBI Taxonomy" id="189622"/>
    <lineage>
        <taxon>Eukaryota</taxon>
        <taxon>Sar</taxon>
        <taxon>Alveolata</taxon>
        <taxon>Apicomplexa</taxon>
        <taxon>Aconoidasida</taxon>
        <taxon>Piroplasmida</taxon>
        <taxon>Babesiidae</taxon>
        <taxon>Babesia</taxon>
    </lineage>
</organism>
<dbReference type="VEuPathDB" id="PiroplasmaDB:BOVATA_014540"/>
<evidence type="ECO:0000313" key="3">
    <source>
        <dbReference type="EMBL" id="GBE59961.1"/>
    </source>
</evidence>
<reference evidence="3 4" key="1">
    <citation type="journal article" date="2017" name="BMC Genomics">
        <title>Whole-genome assembly of Babesia ovata and comparative genomics between closely related pathogens.</title>
        <authorList>
            <person name="Yamagishi J."/>
            <person name="Asada M."/>
            <person name="Hakimi H."/>
            <person name="Tanaka T.Q."/>
            <person name="Sugimoto C."/>
            <person name="Kawazu S."/>
        </authorList>
    </citation>
    <scope>NUCLEOTIDE SEQUENCE [LARGE SCALE GENOMIC DNA]</scope>
    <source>
        <strain evidence="3 4">Miyake</strain>
    </source>
</reference>
<keyword evidence="4" id="KW-1185">Reference proteome</keyword>
<dbReference type="Proteomes" id="UP000236319">
    <property type="component" value="Unassembled WGS sequence"/>
</dbReference>
<feature type="transmembrane region" description="Helical" evidence="2">
    <location>
        <begin position="1507"/>
        <end position="1530"/>
    </location>
</feature>
<accession>A0A2H6KAD5</accession>
<dbReference type="RefSeq" id="XP_028866204.1">
    <property type="nucleotide sequence ID" value="XM_029010371.1"/>
</dbReference>
<protein>
    <recommendedName>
        <fullName evidence="5">C3H1-type domain-containing protein</fullName>
    </recommendedName>
</protein>
<name>A0A2H6KAD5_9APIC</name>
<proteinExistence type="predicted"/>
<dbReference type="EMBL" id="BDSA01000002">
    <property type="protein sequence ID" value="GBE59961.1"/>
    <property type="molecule type" value="Genomic_DNA"/>
</dbReference>
<keyword evidence="2" id="KW-0472">Membrane</keyword>
<evidence type="ECO:0000256" key="2">
    <source>
        <dbReference type="SAM" id="Phobius"/>
    </source>
</evidence>
<gene>
    <name evidence="3" type="ORF">BOVATA_014540</name>
</gene>
<evidence type="ECO:0000256" key="1">
    <source>
        <dbReference type="SAM" id="Coils"/>
    </source>
</evidence>
<feature type="coiled-coil region" evidence="1">
    <location>
        <begin position="474"/>
        <end position="501"/>
    </location>
</feature>
<dbReference type="OrthoDB" id="366943at2759"/>
<keyword evidence="2" id="KW-0812">Transmembrane</keyword>
<comment type="caution">
    <text evidence="3">The sequence shown here is derived from an EMBL/GenBank/DDBJ whole genome shotgun (WGS) entry which is preliminary data.</text>
</comment>